<evidence type="ECO:0000256" key="6">
    <source>
        <dbReference type="SAM" id="MobiDB-lite"/>
    </source>
</evidence>
<dbReference type="Pfam" id="PF25220">
    <property type="entry name" value="Sororin_C"/>
    <property type="match status" value="1"/>
</dbReference>
<reference evidence="8 9" key="1">
    <citation type="journal article" date="2017" name="Mol. Plant">
        <title>The Genome of Medicinal Plant Macleaya cordata Provides New Insights into Benzylisoquinoline Alkaloids Metabolism.</title>
        <authorList>
            <person name="Liu X."/>
            <person name="Liu Y."/>
            <person name="Huang P."/>
            <person name="Ma Y."/>
            <person name="Qing Z."/>
            <person name="Tang Q."/>
            <person name="Cao H."/>
            <person name="Cheng P."/>
            <person name="Zheng Y."/>
            <person name="Yuan Z."/>
            <person name="Zhou Y."/>
            <person name="Liu J."/>
            <person name="Tang Z."/>
            <person name="Zhuo Y."/>
            <person name="Zhang Y."/>
            <person name="Yu L."/>
            <person name="Huang J."/>
            <person name="Yang P."/>
            <person name="Peng Q."/>
            <person name="Zhang J."/>
            <person name="Jiang W."/>
            <person name="Zhang Z."/>
            <person name="Lin K."/>
            <person name="Ro D.K."/>
            <person name="Chen X."/>
            <person name="Xiong X."/>
            <person name="Shang Y."/>
            <person name="Huang S."/>
            <person name="Zeng J."/>
        </authorList>
    </citation>
    <scope>NUCLEOTIDE SEQUENCE [LARGE SCALE GENOMIC DNA]</scope>
    <source>
        <strain evidence="9">cv. BLH2017</strain>
        <tissue evidence="8">Root</tissue>
    </source>
</reference>
<accession>A0A200QQF7</accession>
<dbReference type="InterPro" id="IPR057337">
    <property type="entry name" value="Sororin_C"/>
</dbReference>
<evidence type="ECO:0000256" key="1">
    <source>
        <dbReference type="ARBA" id="ARBA00022618"/>
    </source>
</evidence>
<dbReference type="AlphaFoldDB" id="A0A200QQF7"/>
<sequence length="210" mass="23496">MELERRNLKRKPLSDCTNITANNPRVSPIRKNPNVSFSFGKSLITKPPKPPLSTNKSDQNSFKYDTSTGSNNAENPRIRTQPSTPPRPNSSANSVEIDCENAGVATVYSRRRPVEKTRDKGKEVAETVPFSCPPARRIGSIGDKLVIEHRDVALSKSCTAVRPKSKKKRRFSLPEEPALPKDFIEKQKAYFAEIDAFELPEEVVSESELE</sequence>
<proteinExistence type="inferred from homology"/>
<name>A0A200QQF7_MACCD</name>
<organism evidence="8 9">
    <name type="scientific">Macleaya cordata</name>
    <name type="common">Five-seeded plume-poppy</name>
    <name type="synonym">Bocconia cordata</name>
    <dbReference type="NCBI Taxonomy" id="56857"/>
    <lineage>
        <taxon>Eukaryota</taxon>
        <taxon>Viridiplantae</taxon>
        <taxon>Streptophyta</taxon>
        <taxon>Embryophyta</taxon>
        <taxon>Tracheophyta</taxon>
        <taxon>Spermatophyta</taxon>
        <taxon>Magnoliopsida</taxon>
        <taxon>Ranunculales</taxon>
        <taxon>Papaveraceae</taxon>
        <taxon>Papaveroideae</taxon>
        <taxon>Macleaya</taxon>
    </lineage>
</organism>
<evidence type="ECO:0000313" key="8">
    <source>
        <dbReference type="EMBL" id="OVA12665.1"/>
    </source>
</evidence>
<protein>
    <recommendedName>
        <fullName evidence="7">Sororin C-terminal region domain-containing protein</fullName>
    </recommendedName>
</protein>
<comment type="caution">
    <text evidence="8">The sequence shown here is derived from an EMBL/GenBank/DDBJ whole genome shotgun (WGS) entry which is preliminary data.</text>
</comment>
<feature type="compositionally biased region" description="Polar residues" evidence="6">
    <location>
        <begin position="52"/>
        <end position="82"/>
    </location>
</feature>
<dbReference type="PANTHER" id="PTHR35740">
    <property type="entry name" value="OS12G0111700 PROTEIN"/>
    <property type="match status" value="1"/>
</dbReference>
<keyword evidence="4" id="KW-0131">Cell cycle</keyword>
<evidence type="ECO:0000256" key="5">
    <source>
        <dbReference type="ARBA" id="ARBA00093465"/>
    </source>
</evidence>
<keyword evidence="2" id="KW-0498">Mitosis</keyword>
<evidence type="ECO:0000259" key="7">
    <source>
        <dbReference type="Pfam" id="PF25220"/>
    </source>
</evidence>
<dbReference type="FunCoup" id="A0A200QQF7">
    <property type="interactions" value="2"/>
</dbReference>
<dbReference type="InParanoid" id="A0A200QQF7"/>
<keyword evidence="9" id="KW-1185">Reference proteome</keyword>
<gene>
    <name evidence="8" type="ORF">BVC80_9017g18</name>
</gene>
<keyword evidence="1" id="KW-0132">Cell division</keyword>
<dbReference type="PANTHER" id="PTHR35740:SF1">
    <property type="entry name" value="OS12G0111700 PROTEIN"/>
    <property type="match status" value="1"/>
</dbReference>
<feature type="compositionally biased region" description="Polar residues" evidence="6">
    <location>
        <begin position="15"/>
        <end position="25"/>
    </location>
</feature>
<dbReference type="GO" id="GO:0051301">
    <property type="term" value="P:cell division"/>
    <property type="evidence" value="ECO:0007669"/>
    <property type="project" value="UniProtKB-KW"/>
</dbReference>
<evidence type="ECO:0000256" key="4">
    <source>
        <dbReference type="ARBA" id="ARBA00023306"/>
    </source>
</evidence>
<feature type="region of interest" description="Disordered" evidence="6">
    <location>
        <begin position="1"/>
        <end position="97"/>
    </location>
</feature>
<dbReference type="OMA" id="CSVYTRR"/>
<dbReference type="Proteomes" id="UP000195402">
    <property type="component" value="Unassembled WGS sequence"/>
</dbReference>
<feature type="domain" description="Sororin C-terminal region" evidence="7">
    <location>
        <begin position="179"/>
        <end position="202"/>
    </location>
</feature>
<keyword evidence="3" id="KW-0539">Nucleus</keyword>
<dbReference type="OrthoDB" id="1903589at2759"/>
<dbReference type="EMBL" id="MVGT01001372">
    <property type="protein sequence ID" value="OVA12665.1"/>
    <property type="molecule type" value="Genomic_DNA"/>
</dbReference>
<comment type="similarity">
    <text evidence="5">Belongs to the sororin family.</text>
</comment>
<evidence type="ECO:0000256" key="3">
    <source>
        <dbReference type="ARBA" id="ARBA00023242"/>
    </source>
</evidence>
<evidence type="ECO:0000256" key="2">
    <source>
        <dbReference type="ARBA" id="ARBA00022776"/>
    </source>
</evidence>
<dbReference type="GO" id="GO:0005634">
    <property type="term" value="C:nucleus"/>
    <property type="evidence" value="ECO:0007669"/>
    <property type="project" value="UniProtKB-SubCell"/>
</dbReference>
<evidence type="ECO:0000313" key="9">
    <source>
        <dbReference type="Proteomes" id="UP000195402"/>
    </source>
</evidence>